<dbReference type="Proteomes" id="UP000017984">
    <property type="component" value="Chromosome"/>
</dbReference>
<evidence type="ECO:0000313" key="1">
    <source>
        <dbReference type="EMBL" id="EST24385.1"/>
    </source>
</evidence>
<dbReference type="HOGENOM" id="CLU_1088329_0_0_11"/>
<dbReference type="EMBL" id="AWQX01000267">
    <property type="protein sequence ID" value="EST24385.1"/>
    <property type="molecule type" value="Genomic_DNA"/>
</dbReference>
<dbReference type="AlphaFoldDB" id="V6JWT3"/>
<accession>V6JWT3</accession>
<protein>
    <submittedName>
        <fullName evidence="1">Uncharacterized protein</fullName>
    </submittedName>
</protein>
<dbReference type="Gene3D" id="2.60.40.10">
    <property type="entry name" value="Immunoglobulins"/>
    <property type="match status" value="1"/>
</dbReference>
<dbReference type="InterPro" id="IPR013783">
    <property type="entry name" value="Ig-like_fold"/>
</dbReference>
<keyword evidence="2" id="KW-1185">Reference proteome</keyword>
<dbReference type="RefSeq" id="WP_023550845.1">
    <property type="nucleotide sequence ID" value="NZ_CM002285.1"/>
</dbReference>
<organism evidence="1 2">
    <name type="scientific">Streptomyces roseochromogenus subsp. oscitans DS 12.976</name>
    <dbReference type="NCBI Taxonomy" id="1352936"/>
    <lineage>
        <taxon>Bacteria</taxon>
        <taxon>Bacillati</taxon>
        <taxon>Actinomycetota</taxon>
        <taxon>Actinomycetes</taxon>
        <taxon>Kitasatosporales</taxon>
        <taxon>Streptomycetaceae</taxon>
        <taxon>Streptomyces</taxon>
    </lineage>
</organism>
<dbReference type="PATRIC" id="fig|1352936.5.peg.6394"/>
<gene>
    <name evidence="1" type="ORF">M878_30700</name>
</gene>
<reference evidence="1 2" key="1">
    <citation type="journal article" date="2014" name="Genome Announc.">
        <title>Draft Genome Sequence of Streptomyces roseochromogenes subsp. oscitans DS 12.976, Producer of the Aminocoumarin Antibiotic Clorobiocin.</title>
        <authorList>
            <person name="Ruckert C."/>
            <person name="Kalinowski J."/>
            <person name="Heide L."/>
            <person name="Apel A.K."/>
        </authorList>
    </citation>
    <scope>NUCLEOTIDE SEQUENCE [LARGE SCALE GENOMIC DNA]</scope>
    <source>
        <strain evidence="1 2">DS 12.976</strain>
    </source>
</reference>
<comment type="caution">
    <text evidence="1">The sequence shown here is derived from an EMBL/GenBank/DDBJ whole genome shotgun (WGS) entry which is preliminary data.</text>
</comment>
<dbReference type="OrthoDB" id="4940937at2"/>
<dbReference type="STRING" id="1352936.M878_30700"/>
<dbReference type="Gene3D" id="1.10.3230.30">
    <property type="entry name" value="Phage gp6-like head-tail connector protein"/>
    <property type="match status" value="1"/>
</dbReference>
<proteinExistence type="predicted"/>
<sequence>MAQNQTIYYVGQDVGVTATVLDDNGNPATGTLTVTLTVTDPNGTVTTPSTASTGSGGYAAVVPSVATAGIWLYRWTAAGTGVGWASEGQFMVRAMGVEQLVDLASVKKHLNMTVTDARQDDELQGFILAAADQARDVCGPFLPEQHTQFFNGGVSTISPDWLPLASIQSATEYYGLSAFPLTEQQLGSQMNAFAYTVDYSTGQVTRRTFGGQAAMFAIGAKNVKIVYTAGRAGAVPYTVRLGALELIRHLWQQTQQAAGRSWKGAGMDGEAMGVPMGFALPDRVVELWSPYRRPPGIA</sequence>
<dbReference type="GO" id="GO:0005975">
    <property type="term" value="P:carbohydrate metabolic process"/>
    <property type="evidence" value="ECO:0007669"/>
    <property type="project" value="UniProtKB-ARBA"/>
</dbReference>
<evidence type="ECO:0000313" key="2">
    <source>
        <dbReference type="Proteomes" id="UP000017984"/>
    </source>
</evidence>
<name>V6JWT3_STRRC</name>